<evidence type="ECO:0000256" key="1">
    <source>
        <dbReference type="SAM" id="Phobius"/>
    </source>
</evidence>
<dbReference type="EMBL" id="ANMO01000012">
    <property type="protein sequence ID" value="EMB19003.1"/>
    <property type="molecule type" value="Genomic_DNA"/>
</dbReference>
<keyword evidence="1" id="KW-0472">Membrane</keyword>
<dbReference type="PATRIC" id="fig|1263867.3.peg.282"/>
<keyword evidence="3" id="KW-1185">Reference proteome</keyword>
<name>M2BBJ1_9BACT</name>
<keyword evidence="1" id="KW-0812">Transmembrane</keyword>
<reference evidence="2" key="2">
    <citation type="journal article" date="2013" name="Mar. Genomics">
        <title>Expression of sulfatases in Rhodopirellula baltica and the diversity of sulfatases in the genus Rhodopirellula.</title>
        <authorList>
            <person name="Wegner C.E."/>
            <person name="Richter-Heitmann T."/>
            <person name="Klindworth A."/>
            <person name="Klockow C."/>
            <person name="Richter M."/>
            <person name="Achstetter T."/>
            <person name="Glockner F.O."/>
            <person name="Harder J."/>
        </authorList>
    </citation>
    <scope>NUCLEOTIDE SEQUENCE [LARGE SCALE GENOMIC DNA]</scope>
    <source>
        <strain evidence="2">6C</strain>
    </source>
</reference>
<accession>M2BBJ1</accession>
<comment type="caution">
    <text evidence="2">The sequence shown here is derived from an EMBL/GenBank/DDBJ whole genome shotgun (WGS) entry which is preliminary data.</text>
</comment>
<evidence type="ECO:0000313" key="3">
    <source>
        <dbReference type="Proteomes" id="UP000011529"/>
    </source>
</evidence>
<proteinExistence type="predicted"/>
<organism evidence="2 3">
    <name type="scientific">Rhodopirellula europaea 6C</name>
    <dbReference type="NCBI Taxonomy" id="1263867"/>
    <lineage>
        <taxon>Bacteria</taxon>
        <taxon>Pseudomonadati</taxon>
        <taxon>Planctomycetota</taxon>
        <taxon>Planctomycetia</taxon>
        <taxon>Pirellulales</taxon>
        <taxon>Pirellulaceae</taxon>
        <taxon>Rhodopirellula</taxon>
    </lineage>
</organism>
<keyword evidence="1" id="KW-1133">Transmembrane helix</keyword>
<gene>
    <name evidence="2" type="ORF">RE6C_00259</name>
</gene>
<feature type="transmembrane region" description="Helical" evidence="1">
    <location>
        <begin position="49"/>
        <end position="68"/>
    </location>
</feature>
<evidence type="ECO:0000313" key="2">
    <source>
        <dbReference type="EMBL" id="EMB19003.1"/>
    </source>
</evidence>
<dbReference type="AlphaFoldDB" id="M2BBJ1"/>
<sequence>MVDERLQMKSLFQDSFRHVFLVRGEANWFGHCPCRVSWGLAYVGQCPPLVWLIISFALVVGCLAACRVPSFSFLSR</sequence>
<reference evidence="2" key="1">
    <citation type="submission" date="2012-11" db="EMBL/GenBank/DDBJ databases">
        <title>Permanent draft genomes of Rhodopirellula europaea strain SH398 and 6C.</title>
        <authorList>
            <person name="Richter M."/>
            <person name="Richter-Heitmann T."/>
            <person name="Frank C."/>
            <person name="Harder J."/>
            <person name="Glockner F.O."/>
        </authorList>
    </citation>
    <scope>NUCLEOTIDE SEQUENCE</scope>
    <source>
        <strain evidence="2">6C</strain>
    </source>
</reference>
<protein>
    <submittedName>
        <fullName evidence="2">Uncharacterized protein</fullName>
    </submittedName>
</protein>
<dbReference type="Proteomes" id="UP000011529">
    <property type="component" value="Unassembled WGS sequence"/>
</dbReference>